<keyword evidence="1" id="KW-0808">Transferase</keyword>
<accession>A0A9D1DY87</accession>
<comment type="caution">
    <text evidence="1">The sequence shown here is derived from an EMBL/GenBank/DDBJ whole genome shotgun (WGS) entry which is preliminary data.</text>
</comment>
<feature type="non-terminal residue" evidence="1">
    <location>
        <position position="59"/>
    </location>
</feature>
<dbReference type="SUPFAM" id="SSF53335">
    <property type="entry name" value="S-adenosyl-L-methionine-dependent methyltransferases"/>
    <property type="match status" value="1"/>
</dbReference>
<sequence>MEFRLVFDTIPDAFDRYRPHYPAIVYQTLFPYAHLTPGSAVLELGPGTGQATRPVLDTG</sequence>
<proteinExistence type="predicted"/>
<dbReference type="GO" id="GO:0032259">
    <property type="term" value="P:methylation"/>
    <property type="evidence" value="ECO:0007669"/>
    <property type="project" value="UniProtKB-KW"/>
</dbReference>
<dbReference type="InterPro" id="IPR029063">
    <property type="entry name" value="SAM-dependent_MTases_sf"/>
</dbReference>
<evidence type="ECO:0000313" key="1">
    <source>
        <dbReference type="EMBL" id="HIR61009.1"/>
    </source>
</evidence>
<dbReference type="GO" id="GO:0008168">
    <property type="term" value="F:methyltransferase activity"/>
    <property type="evidence" value="ECO:0007669"/>
    <property type="project" value="UniProtKB-KW"/>
</dbReference>
<dbReference type="Proteomes" id="UP000824241">
    <property type="component" value="Unassembled WGS sequence"/>
</dbReference>
<gene>
    <name evidence="1" type="ORF">IAB37_05480</name>
</gene>
<name>A0A9D1DY87_9FIRM</name>
<organism evidence="1 2">
    <name type="scientific">Candidatus Faecivivens stercoravium</name>
    <dbReference type="NCBI Taxonomy" id="2840803"/>
    <lineage>
        <taxon>Bacteria</taxon>
        <taxon>Bacillati</taxon>
        <taxon>Bacillota</taxon>
        <taxon>Clostridia</taxon>
        <taxon>Eubacteriales</taxon>
        <taxon>Oscillospiraceae</taxon>
        <taxon>Oscillospiraceae incertae sedis</taxon>
        <taxon>Candidatus Faecivivens</taxon>
    </lineage>
</organism>
<dbReference type="Gene3D" id="3.40.50.150">
    <property type="entry name" value="Vaccinia Virus protein VP39"/>
    <property type="match status" value="1"/>
</dbReference>
<dbReference type="EMBL" id="DVHA01000174">
    <property type="protein sequence ID" value="HIR61009.1"/>
    <property type="molecule type" value="Genomic_DNA"/>
</dbReference>
<dbReference type="AlphaFoldDB" id="A0A9D1DY87"/>
<evidence type="ECO:0000313" key="2">
    <source>
        <dbReference type="Proteomes" id="UP000824241"/>
    </source>
</evidence>
<reference evidence="1" key="2">
    <citation type="journal article" date="2021" name="PeerJ">
        <title>Extensive microbial diversity within the chicken gut microbiome revealed by metagenomics and culture.</title>
        <authorList>
            <person name="Gilroy R."/>
            <person name="Ravi A."/>
            <person name="Getino M."/>
            <person name="Pursley I."/>
            <person name="Horton D.L."/>
            <person name="Alikhan N.F."/>
            <person name="Baker D."/>
            <person name="Gharbi K."/>
            <person name="Hall N."/>
            <person name="Watson M."/>
            <person name="Adriaenssens E.M."/>
            <person name="Foster-Nyarko E."/>
            <person name="Jarju S."/>
            <person name="Secka A."/>
            <person name="Antonio M."/>
            <person name="Oren A."/>
            <person name="Chaudhuri R.R."/>
            <person name="La Ragione R."/>
            <person name="Hildebrand F."/>
            <person name="Pallen M.J."/>
        </authorList>
    </citation>
    <scope>NUCLEOTIDE SEQUENCE</scope>
    <source>
        <strain evidence="1">CHK189-12415</strain>
    </source>
</reference>
<protein>
    <submittedName>
        <fullName evidence="1">SAM-dependent methyltransferase</fullName>
    </submittedName>
</protein>
<keyword evidence="1" id="KW-0489">Methyltransferase</keyword>
<reference evidence="1" key="1">
    <citation type="submission" date="2020-10" db="EMBL/GenBank/DDBJ databases">
        <authorList>
            <person name="Gilroy R."/>
        </authorList>
    </citation>
    <scope>NUCLEOTIDE SEQUENCE</scope>
    <source>
        <strain evidence="1">CHK189-12415</strain>
    </source>
</reference>